<evidence type="ECO:0000313" key="8">
    <source>
        <dbReference type="EMBL" id="MET4582981.1"/>
    </source>
</evidence>
<protein>
    <submittedName>
        <fullName evidence="8">MFS family permease</fullName>
    </submittedName>
</protein>
<feature type="transmembrane region" description="Helical" evidence="6">
    <location>
        <begin position="35"/>
        <end position="54"/>
    </location>
</feature>
<feature type="domain" description="Major facilitator superfamily (MFS) profile" evidence="7">
    <location>
        <begin position="36"/>
        <end position="486"/>
    </location>
</feature>
<dbReference type="Pfam" id="PF07690">
    <property type="entry name" value="MFS_1"/>
    <property type="match status" value="2"/>
</dbReference>
<dbReference type="PROSITE" id="PS50850">
    <property type="entry name" value="MFS"/>
    <property type="match status" value="1"/>
</dbReference>
<evidence type="ECO:0000256" key="1">
    <source>
        <dbReference type="ARBA" id="ARBA00004651"/>
    </source>
</evidence>
<comment type="caution">
    <text evidence="8">The sequence shown here is derived from an EMBL/GenBank/DDBJ whole genome shotgun (WGS) entry which is preliminary data.</text>
</comment>
<evidence type="ECO:0000313" key="9">
    <source>
        <dbReference type="Proteomes" id="UP001549257"/>
    </source>
</evidence>
<feature type="transmembrane region" description="Helical" evidence="6">
    <location>
        <begin position="361"/>
        <end position="379"/>
    </location>
</feature>
<keyword evidence="3 6" id="KW-1133">Transmembrane helix</keyword>
<feature type="transmembrane region" description="Helical" evidence="6">
    <location>
        <begin position="159"/>
        <end position="181"/>
    </location>
</feature>
<evidence type="ECO:0000256" key="6">
    <source>
        <dbReference type="SAM" id="Phobius"/>
    </source>
</evidence>
<evidence type="ECO:0000256" key="2">
    <source>
        <dbReference type="ARBA" id="ARBA00022692"/>
    </source>
</evidence>
<proteinExistence type="predicted"/>
<keyword evidence="2 6" id="KW-0812">Transmembrane</keyword>
<feature type="transmembrane region" description="Helical" evidence="6">
    <location>
        <begin position="220"/>
        <end position="239"/>
    </location>
</feature>
<dbReference type="RefSeq" id="WP_354025130.1">
    <property type="nucleotide sequence ID" value="NZ_JBEPSJ010000002.1"/>
</dbReference>
<dbReference type="EMBL" id="JBEPSJ010000002">
    <property type="protein sequence ID" value="MET4582981.1"/>
    <property type="molecule type" value="Genomic_DNA"/>
</dbReference>
<feature type="transmembrane region" description="Helical" evidence="6">
    <location>
        <begin position="460"/>
        <end position="481"/>
    </location>
</feature>
<gene>
    <name evidence="8" type="ORF">ABIE21_002491</name>
</gene>
<dbReference type="Gene3D" id="1.20.1250.20">
    <property type="entry name" value="MFS general substrate transporter like domains"/>
    <property type="match status" value="2"/>
</dbReference>
<feature type="transmembrane region" description="Helical" evidence="6">
    <location>
        <begin position="102"/>
        <end position="120"/>
    </location>
</feature>
<comment type="subcellular location">
    <subcellularLocation>
        <location evidence="1">Cell membrane</location>
        <topology evidence="1">Multi-pass membrane protein</topology>
    </subcellularLocation>
</comment>
<dbReference type="PANTHER" id="PTHR23501">
    <property type="entry name" value="MAJOR FACILITATOR SUPERFAMILY"/>
    <property type="match status" value="1"/>
</dbReference>
<dbReference type="SUPFAM" id="SSF103473">
    <property type="entry name" value="MFS general substrate transporter"/>
    <property type="match status" value="2"/>
</dbReference>
<feature type="transmembrane region" description="Helical" evidence="6">
    <location>
        <begin position="428"/>
        <end position="448"/>
    </location>
</feature>
<feature type="transmembrane region" description="Helical" evidence="6">
    <location>
        <begin position="289"/>
        <end position="313"/>
    </location>
</feature>
<sequence length="497" mass="51124">MTTPPSDPPENTSDDAGSLSPRDRRRLTRVRSDRTVVAVLASTGLIAAFMQTLVTPIIAELPVLLNSVPSDTSWVLTSTLLAAAIATPIAGRLGDMYGKRRIVLALLVIMTIGSVVAALSDSVIPMIVGRSLQGIGLGVISLGISILRDVIHPKNLGGAVALVSATLGIGGAVGLPVAALIAENFSWHYLFWLATALSLVALALVAWIVPVSTLRTAGRFDFVGAVGLGVGLIGILLGVSKGSEWGWTSPTILGLLLGGTVVLVAWGFYELRTPHALIDLRVAARRPVLLTNLTSISVGFAFFITSAALPVLLQAPTTTGVAFGLPLIVASLCLMPLGLVMFFTSPLAAKLSNARGPRTSLILGGSIIALTFAAGILLTGEVWHVVLISVFVGLGVGYAYAAMPTLIMNAVPPSETAAANGLNSVMRTLGSTVAATIVGVILSTQVVVADGVSIPTTAAFQLTFAIGAAVSVVGVVIAIFIPKARPTYETASIPVQP</sequence>
<dbReference type="PANTHER" id="PTHR23501:SF197">
    <property type="entry name" value="COMD"/>
    <property type="match status" value="1"/>
</dbReference>
<reference evidence="8 9" key="1">
    <citation type="submission" date="2024-06" db="EMBL/GenBank/DDBJ databases">
        <title>Sorghum-associated microbial communities from plants grown in Nebraska, USA.</title>
        <authorList>
            <person name="Schachtman D."/>
        </authorList>
    </citation>
    <scope>NUCLEOTIDE SEQUENCE [LARGE SCALE GENOMIC DNA]</scope>
    <source>
        <strain evidence="8 9">2857</strain>
    </source>
</reference>
<dbReference type="Proteomes" id="UP001549257">
    <property type="component" value="Unassembled WGS sequence"/>
</dbReference>
<evidence type="ECO:0000256" key="5">
    <source>
        <dbReference type="SAM" id="MobiDB-lite"/>
    </source>
</evidence>
<evidence type="ECO:0000259" key="7">
    <source>
        <dbReference type="PROSITE" id="PS50850"/>
    </source>
</evidence>
<dbReference type="InterPro" id="IPR011701">
    <property type="entry name" value="MFS"/>
</dbReference>
<evidence type="ECO:0000256" key="3">
    <source>
        <dbReference type="ARBA" id="ARBA00022989"/>
    </source>
</evidence>
<keyword evidence="4 6" id="KW-0472">Membrane</keyword>
<dbReference type="CDD" id="cd17504">
    <property type="entry name" value="MFS_MMR_MDR_like"/>
    <property type="match status" value="1"/>
</dbReference>
<organism evidence="8 9">
    <name type="scientific">Conyzicola nivalis</name>
    <dbReference type="NCBI Taxonomy" id="1477021"/>
    <lineage>
        <taxon>Bacteria</taxon>
        <taxon>Bacillati</taxon>
        <taxon>Actinomycetota</taxon>
        <taxon>Actinomycetes</taxon>
        <taxon>Micrococcales</taxon>
        <taxon>Microbacteriaceae</taxon>
        <taxon>Conyzicola</taxon>
    </lineage>
</organism>
<dbReference type="InterPro" id="IPR036259">
    <property type="entry name" value="MFS_trans_sf"/>
</dbReference>
<accession>A0ABV2QPK1</accession>
<feature type="transmembrane region" description="Helical" evidence="6">
    <location>
        <begin position="187"/>
        <end position="208"/>
    </location>
</feature>
<name>A0ABV2QPK1_9MICO</name>
<dbReference type="InterPro" id="IPR020846">
    <property type="entry name" value="MFS_dom"/>
</dbReference>
<feature type="transmembrane region" description="Helical" evidence="6">
    <location>
        <begin position="325"/>
        <end position="349"/>
    </location>
</feature>
<feature type="transmembrane region" description="Helical" evidence="6">
    <location>
        <begin position="74"/>
        <end position="90"/>
    </location>
</feature>
<feature type="transmembrane region" description="Helical" evidence="6">
    <location>
        <begin position="385"/>
        <end position="407"/>
    </location>
</feature>
<keyword evidence="9" id="KW-1185">Reference proteome</keyword>
<evidence type="ECO:0000256" key="4">
    <source>
        <dbReference type="ARBA" id="ARBA00023136"/>
    </source>
</evidence>
<feature type="region of interest" description="Disordered" evidence="5">
    <location>
        <begin position="1"/>
        <end position="25"/>
    </location>
</feature>
<feature type="transmembrane region" description="Helical" evidence="6">
    <location>
        <begin position="126"/>
        <end position="147"/>
    </location>
</feature>
<feature type="transmembrane region" description="Helical" evidence="6">
    <location>
        <begin position="251"/>
        <end position="269"/>
    </location>
</feature>